<accession>A0A2D3UXP4</accession>
<dbReference type="RefSeq" id="XP_023629531.1">
    <property type="nucleotide sequence ID" value="XM_023773763.1"/>
</dbReference>
<dbReference type="AlphaFoldDB" id="A0A2D3UXP4"/>
<reference evidence="1 2" key="1">
    <citation type="submission" date="2016-03" db="EMBL/GenBank/DDBJ databases">
        <authorList>
            <person name="Ploux O."/>
        </authorList>
    </citation>
    <scope>NUCLEOTIDE SEQUENCE [LARGE SCALE GENOMIC DNA]</scope>
    <source>
        <strain evidence="1 2">URUG2</strain>
    </source>
</reference>
<proteinExistence type="predicted"/>
<keyword evidence="2" id="KW-1185">Reference proteome</keyword>
<dbReference type="EMBL" id="FJUY01000014">
    <property type="protein sequence ID" value="CZT22807.1"/>
    <property type="molecule type" value="Genomic_DNA"/>
</dbReference>
<sequence length="146" mass="15963">MPTVVILDACSPIGLKALELVTLSHASFRVRCVERAGENGGAILRAQFPMLLRTTVLERYLDDTNALARCIDKCGVVIACNPADIALVSKALELCHAHRRPRLVATLHDLAKEMRELTRREPARLSHCHFADAGVEMIESGSTAGY</sequence>
<evidence type="ECO:0000313" key="2">
    <source>
        <dbReference type="Proteomes" id="UP000225277"/>
    </source>
</evidence>
<protein>
    <submittedName>
        <fullName evidence="1">Uncharacterized protein</fullName>
    </submittedName>
</protein>
<organism evidence="1 2">
    <name type="scientific">Ramularia collo-cygni</name>
    <dbReference type="NCBI Taxonomy" id="112498"/>
    <lineage>
        <taxon>Eukaryota</taxon>
        <taxon>Fungi</taxon>
        <taxon>Dikarya</taxon>
        <taxon>Ascomycota</taxon>
        <taxon>Pezizomycotina</taxon>
        <taxon>Dothideomycetes</taxon>
        <taxon>Dothideomycetidae</taxon>
        <taxon>Mycosphaerellales</taxon>
        <taxon>Mycosphaerellaceae</taxon>
        <taxon>Ramularia</taxon>
    </lineage>
</organism>
<gene>
    <name evidence="1" type="ORF">RCC_08513</name>
</gene>
<name>A0A2D3UXP4_9PEZI</name>
<dbReference type="Proteomes" id="UP000225277">
    <property type="component" value="Unassembled WGS sequence"/>
</dbReference>
<evidence type="ECO:0000313" key="1">
    <source>
        <dbReference type="EMBL" id="CZT22807.1"/>
    </source>
</evidence>
<dbReference type="GeneID" id="35603603"/>